<feature type="compositionally biased region" description="Basic and acidic residues" evidence="1">
    <location>
        <begin position="594"/>
        <end position="609"/>
    </location>
</feature>
<reference evidence="2 3" key="1">
    <citation type="submission" date="2012-05" db="EMBL/GenBank/DDBJ databases">
        <title>Recombination and specialization in a pathogen metapopulation.</title>
        <authorList>
            <person name="Gardiner A."/>
            <person name="Kemen E."/>
            <person name="Schultz-Larsen T."/>
            <person name="MacLean D."/>
            <person name="Van Oosterhout C."/>
            <person name="Jones J.D.G."/>
        </authorList>
    </citation>
    <scope>NUCLEOTIDE SEQUENCE [LARGE SCALE GENOMIC DNA]</scope>
    <source>
        <strain evidence="2 3">Ac Nc2</strain>
    </source>
</reference>
<feature type="region of interest" description="Disordered" evidence="1">
    <location>
        <begin position="594"/>
        <end position="652"/>
    </location>
</feature>
<dbReference type="AlphaFoldDB" id="A0A024GB19"/>
<feature type="compositionally biased region" description="Acidic residues" evidence="1">
    <location>
        <begin position="642"/>
        <end position="652"/>
    </location>
</feature>
<keyword evidence="3" id="KW-1185">Reference proteome</keyword>
<dbReference type="OrthoDB" id="10257415at2759"/>
<dbReference type="Proteomes" id="UP000053237">
    <property type="component" value="Unassembled WGS sequence"/>
</dbReference>
<evidence type="ECO:0008006" key="4">
    <source>
        <dbReference type="Google" id="ProtNLM"/>
    </source>
</evidence>
<dbReference type="InParanoid" id="A0A024GB19"/>
<dbReference type="GO" id="GO:0006406">
    <property type="term" value="P:mRNA export from nucleus"/>
    <property type="evidence" value="ECO:0007669"/>
    <property type="project" value="TreeGrafter"/>
</dbReference>
<dbReference type="EMBL" id="CAIX01000056">
    <property type="protein sequence ID" value="CCI43859.1"/>
    <property type="molecule type" value="Genomic_DNA"/>
</dbReference>
<protein>
    <recommendedName>
        <fullName evidence="4">THO complex subunit 1</fullName>
    </recommendedName>
</protein>
<dbReference type="GO" id="GO:0000445">
    <property type="term" value="C:THO complex part of transcription export complex"/>
    <property type="evidence" value="ECO:0007669"/>
    <property type="project" value="TreeGrafter"/>
</dbReference>
<dbReference type="STRING" id="65357.A0A024GB19"/>
<proteinExistence type="predicted"/>
<evidence type="ECO:0000256" key="1">
    <source>
        <dbReference type="SAM" id="MobiDB-lite"/>
    </source>
</evidence>
<comment type="caution">
    <text evidence="2">The sequence shown here is derived from an EMBL/GenBank/DDBJ whole genome shotgun (WGS) entry which is preliminary data.</text>
</comment>
<gene>
    <name evidence="2" type="ORF">BN9_046430</name>
</gene>
<dbReference type="InterPro" id="IPR021861">
    <property type="entry name" value="THO_THOC1"/>
</dbReference>
<sequence>MSLVLAQNAENAILSFYQSSDALIQLQNLQKSMQQELQTQQPALLVPKLIESTQNIFDIAVQRIVATFSWKLVSGSSKLDTAGITALLDLCIDGAVANILFQFAPYKVLEDVMESQPIQTCEALWDILEVRKARLTASPFFDSSGRTTKSSLTLLRMCNALLRRLSKTHNTVFCGRILVFLSFTFTLNERSAVNLHSKANVGNLTTFEDRITFEAAEAAENTNRNESDDALSKEDCQDDGMMEPIDYKLYHIFWDLQRFFREYSLASSSVLDKQTFVEELNMVLTAFEANAFSDEDITRSSDLNRNVSKTTVTSASKMSIDKIMHDDASTDKLQDHFFQPKYLTNSRLFRLQLRDPTLRECVLTQALILLNHLIRAKSTTSQNSTQKSEMVEAYDRVMRLLRRTPPDGAGYSEMVASVLERERNWTKWKEERCPSYEKYADSSEKLLGSKKRPNESAAEHSVERKRVIKKKNAADTSLMDQILESEASRSSTLLERIKGEVRATNIPLPKLIERFTEAWDPANGIDKEYWPDQDEIYCWRTLRQGMKTHVMYLDHAIDGAGAVVKAILGIDTPAESAKNKDTMTDDATVFDDNQEKIISESPENDKKMTDSACLQSGKPSSLKSHTSKAFGTKTSNTRTGDDDLEEGEEIVA</sequence>
<evidence type="ECO:0000313" key="2">
    <source>
        <dbReference type="EMBL" id="CCI43859.1"/>
    </source>
</evidence>
<dbReference type="Pfam" id="PF11957">
    <property type="entry name" value="efThoc1"/>
    <property type="match status" value="1"/>
</dbReference>
<feature type="compositionally biased region" description="Basic and acidic residues" evidence="1">
    <location>
        <begin position="452"/>
        <end position="463"/>
    </location>
</feature>
<feature type="region of interest" description="Disordered" evidence="1">
    <location>
        <begin position="444"/>
        <end position="463"/>
    </location>
</feature>
<organism evidence="2 3">
    <name type="scientific">Albugo candida</name>
    <dbReference type="NCBI Taxonomy" id="65357"/>
    <lineage>
        <taxon>Eukaryota</taxon>
        <taxon>Sar</taxon>
        <taxon>Stramenopiles</taxon>
        <taxon>Oomycota</taxon>
        <taxon>Peronosporomycetes</taxon>
        <taxon>Albuginales</taxon>
        <taxon>Albuginaceae</taxon>
        <taxon>Albugo</taxon>
    </lineage>
</organism>
<accession>A0A024GB19</accession>
<feature type="compositionally biased region" description="Polar residues" evidence="1">
    <location>
        <begin position="612"/>
        <end position="638"/>
    </location>
</feature>
<dbReference type="PANTHER" id="PTHR13265">
    <property type="entry name" value="THO COMPLEX SUBUNIT 1"/>
    <property type="match status" value="1"/>
</dbReference>
<dbReference type="PANTHER" id="PTHR13265:SF0">
    <property type="entry name" value="HPR1"/>
    <property type="match status" value="1"/>
</dbReference>
<name>A0A024GB19_9STRA</name>
<evidence type="ECO:0000313" key="3">
    <source>
        <dbReference type="Proteomes" id="UP000053237"/>
    </source>
</evidence>